<dbReference type="Proteomes" id="UP000711736">
    <property type="component" value="Unassembled WGS sequence"/>
</dbReference>
<comment type="caution">
    <text evidence="2">The sequence shown here is derived from an EMBL/GenBank/DDBJ whole genome shotgun (WGS) entry which is preliminary data.</text>
</comment>
<proteinExistence type="predicted"/>
<keyword evidence="1" id="KW-0732">Signal</keyword>
<dbReference type="EMBL" id="JAFEJU010000005">
    <property type="protein sequence ID" value="MBT1175455.1"/>
    <property type="molecule type" value="Genomic_DNA"/>
</dbReference>
<gene>
    <name evidence="2" type="ORF">JS530_08100</name>
</gene>
<feature type="chain" id="PRO_5045875653" evidence="1">
    <location>
        <begin position="21"/>
        <end position="63"/>
    </location>
</feature>
<feature type="signal peptide" evidence="1">
    <location>
        <begin position="1"/>
        <end position="20"/>
    </location>
</feature>
<accession>A0ABS5UWH7</accession>
<evidence type="ECO:0000256" key="1">
    <source>
        <dbReference type="SAM" id="SignalP"/>
    </source>
</evidence>
<protein>
    <submittedName>
        <fullName evidence="2">Uncharacterized protein</fullName>
    </submittedName>
</protein>
<evidence type="ECO:0000313" key="2">
    <source>
        <dbReference type="EMBL" id="MBT1175455.1"/>
    </source>
</evidence>
<keyword evidence="3" id="KW-1185">Reference proteome</keyword>
<organism evidence="2 3">
    <name type="scientific">Bifidobacterium colobi</name>
    <dbReference type="NCBI Taxonomy" id="2809026"/>
    <lineage>
        <taxon>Bacteria</taxon>
        <taxon>Bacillati</taxon>
        <taxon>Actinomycetota</taxon>
        <taxon>Actinomycetes</taxon>
        <taxon>Bifidobacteriales</taxon>
        <taxon>Bifidobacteriaceae</taxon>
        <taxon>Bifidobacterium</taxon>
    </lineage>
</organism>
<reference evidence="2 3" key="1">
    <citation type="journal article" date="2021" name="Environ. Microbiol.">
        <title>Genetic insights into the dark matter of the mammalian gut microbiota through targeted genome reconstruction.</title>
        <authorList>
            <person name="Lugli G.A."/>
            <person name="Alessandri G."/>
            <person name="Milani C."/>
            <person name="Viappiani A."/>
            <person name="Fontana F."/>
            <person name="Tarracchini C."/>
            <person name="Mancabelli L."/>
            <person name="Argentini C."/>
            <person name="Ruiz L."/>
            <person name="Margolles A."/>
            <person name="van Sinderen D."/>
            <person name="Turroni F."/>
            <person name="Ventura M."/>
        </authorList>
    </citation>
    <scope>NUCLEOTIDE SEQUENCE [LARGE SCALE GENOMIC DNA]</scope>
    <source>
        <strain evidence="2 3">LC6</strain>
    </source>
</reference>
<evidence type="ECO:0000313" key="3">
    <source>
        <dbReference type="Proteomes" id="UP000711736"/>
    </source>
</evidence>
<name>A0ABS5UWH7_9BIFI</name>
<sequence>MRIPKISTLYMITAALNAVSAILECVQAKPNPSRVMMRISLTLSWAIITALQLQNEQEAEITE</sequence>
<dbReference type="RefSeq" id="WP_214376674.1">
    <property type="nucleotide sequence ID" value="NZ_JAFEJU010000005.1"/>
</dbReference>